<feature type="region of interest" description="Disordered" evidence="1">
    <location>
        <begin position="94"/>
        <end position="120"/>
    </location>
</feature>
<protein>
    <submittedName>
        <fullName evidence="2">Uncharacterized protein</fullName>
    </submittedName>
</protein>
<dbReference type="AlphaFoldDB" id="A0AAV9JHC2"/>
<gene>
    <name evidence="2" type="ORF">LTR36_003971</name>
</gene>
<evidence type="ECO:0000313" key="2">
    <source>
        <dbReference type="EMBL" id="KAK4544722.1"/>
    </source>
</evidence>
<evidence type="ECO:0000256" key="1">
    <source>
        <dbReference type="SAM" id="MobiDB-lite"/>
    </source>
</evidence>
<feature type="region of interest" description="Disordered" evidence="1">
    <location>
        <begin position="144"/>
        <end position="198"/>
    </location>
</feature>
<proteinExistence type="predicted"/>
<reference evidence="2 3" key="1">
    <citation type="submission" date="2021-11" db="EMBL/GenBank/DDBJ databases">
        <title>Black yeast isolated from Biological Soil Crust.</title>
        <authorList>
            <person name="Kurbessoian T."/>
        </authorList>
    </citation>
    <scope>NUCLEOTIDE SEQUENCE [LARGE SCALE GENOMIC DNA]</scope>
    <source>
        <strain evidence="2 3">CCFEE 5522</strain>
    </source>
</reference>
<evidence type="ECO:0000313" key="3">
    <source>
        <dbReference type="Proteomes" id="UP001324427"/>
    </source>
</evidence>
<accession>A0AAV9JHC2</accession>
<feature type="region of interest" description="Disordered" evidence="1">
    <location>
        <begin position="24"/>
        <end position="67"/>
    </location>
</feature>
<feature type="compositionally biased region" description="Basic and acidic residues" evidence="1">
    <location>
        <begin position="184"/>
        <end position="198"/>
    </location>
</feature>
<name>A0AAV9JHC2_9PEZI</name>
<sequence>MFPQVPLMSYDQMIEEQARTLEQWPRAEDQLPAYSEATKDKSPVKVTEKEIARKQQPESAKGSGRRMSTLKSILTGDVHKYNAHYVVERANALERSTNGKLSEAPEPATRTAKASSGTVSTLKSILTGEVHKYNAHSVVERANALETEAREAKKSSAARSGSSSSSSTFKSILTGAVQSHHPMYRLEESVDPRARRER</sequence>
<dbReference type="EMBL" id="JAVFHQ010000023">
    <property type="protein sequence ID" value="KAK4544722.1"/>
    <property type="molecule type" value="Genomic_DNA"/>
</dbReference>
<feature type="compositionally biased region" description="Basic and acidic residues" evidence="1">
    <location>
        <begin position="37"/>
        <end position="56"/>
    </location>
</feature>
<organism evidence="2 3">
    <name type="scientific">Oleoguttula mirabilis</name>
    <dbReference type="NCBI Taxonomy" id="1507867"/>
    <lineage>
        <taxon>Eukaryota</taxon>
        <taxon>Fungi</taxon>
        <taxon>Dikarya</taxon>
        <taxon>Ascomycota</taxon>
        <taxon>Pezizomycotina</taxon>
        <taxon>Dothideomycetes</taxon>
        <taxon>Dothideomycetidae</taxon>
        <taxon>Mycosphaerellales</taxon>
        <taxon>Teratosphaeriaceae</taxon>
        <taxon>Oleoguttula</taxon>
    </lineage>
</organism>
<keyword evidence="3" id="KW-1185">Reference proteome</keyword>
<feature type="compositionally biased region" description="Low complexity" evidence="1">
    <location>
        <begin position="155"/>
        <end position="171"/>
    </location>
</feature>
<dbReference type="Proteomes" id="UP001324427">
    <property type="component" value="Unassembled WGS sequence"/>
</dbReference>
<comment type="caution">
    <text evidence="2">The sequence shown here is derived from an EMBL/GenBank/DDBJ whole genome shotgun (WGS) entry which is preliminary data.</text>
</comment>